<sequence length="481" mass="54017">MSEIKLSDQLGAMAIIDELYHQQIALEEQLNPSALRNKIAQSVKQYYQSKGMDIDDALIEKGVNQWFADRLRFQMAKPAWHQRLLAKFYINRNIFIIACLLCAIAWGGYATLTSYTEKWAQQALVAKQQAEKQALIERQKATELALAEKQKEKQALVNNLTDYLKEFESLNNNGLRYASDAGKALRLEADKLFAQLVDKTRSFDIEANQSDSADSSLESKLAKLTSVYQSIAGDSKIISDNLANYKSLLNSDRRIQQIADVKNFSSLYQTYLPFHKAFDNATLALSSGAANAESEIAALEASYQQLLEVQKITRQGNDIVTLLKKTVLRKDQPEIDGVASEMKQSLSQFQLPEAQAALFHLEYLYQLSQADLTLMIVDQVGEKSGVERTYDNSGGKTWYLVVEAKTPQGRAFPLRLTDSETGKMATVTRFGLQVPSSEYNKVRSDKRDNGHIDNPTVGKKSPGRLAFSYSRSTDGKIIMEW</sequence>
<comment type="caution">
    <text evidence="4">The sequence shown here is derived from an EMBL/GenBank/DDBJ whole genome shotgun (WGS) entry which is preliminary data.</text>
</comment>
<dbReference type="InterPro" id="IPR045964">
    <property type="entry name" value="DUF6384"/>
</dbReference>
<accession>A0A2C6BXR7</accession>
<organism evidence="4 5">
    <name type="scientific">Budvicia aquatica</name>
    <dbReference type="NCBI Taxonomy" id="82979"/>
    <lineage>
        <taxon>Bacteria</taxon>
        <taxon>Pseudomonadati</taxon>
        <taxon>Pseudomonadota</taxon>
        <taxon>Gammaproteobacteria</taxon>
        <taxon>Enterobacterales</taxon>
        <taxon>Budviciaceae</taxon>
        <taxon>Budvicia</taxon>
    </lineage>
</organism>
<name>A0A2C6BXR7_9GAMM</name>
<feature type="compositionally biased region" description="Basic and acidic residues" evidence="2">
    <location>
        <begin position="440"/>
        <end position="451"/>
    </location>
</feature>
<feature type="transmembrane region" description="Helical" evidence="3">
    <location>
        <begin position="93"/>
        <end position="112"/>
    </location>
</feature>
<reference evidence="5" key="1">
    <citation type="submission" date="2017-09" db="EMBL/GenBank/DDBJ databases">
        <title>FDA dAtabase for Regulatory Grade micrObial Sequences (FDA-ARGOS): Supporting development and validation of Infectious Disease Dx tests.</title>
        <authorList>
            <person name="Minogue T."/>
            <person name="Wolcott M."/>
            <person name="Wasieloski L."/>
            <person name="Aguilar W."/>
            <person name="Moore D."/>
            <person name="Tallon L."/>
            <person name="Sadzewicz L."/>
            <person name="Ott S."/>
            <person name="Zhao X."/>
            <person name="Nagaraj S."/>
            <person name="Vavikolanu K."/>
            <person name="Aluvathingal J."/>
            <person name="Nadendla S."/>
            <person name="Sichtig H."/>
        </authorList>
    </citation>
    <scope>NUCLEOTIDE SEQUENCE [LARGE SCALE GENOMIC DNA]</scope>
    <source>
        <strain evidence="5">FDAARGOS_387</strain>
    </source>
</reference>
<keyword evidence="1" id="KW-0175">Coiled coil</keyword>
<dbReference type="EMBL" id="PDDX01000001">
    <property type="protein sequence ID" value="PHI28910.1"/>
    <property type="molecule type" value="Genomic_DNA"/>
</dbReference>
<evidence type="ECO:0000256" key="2">
    <source>
        <dbReference type="SAM" id="MobiDB-lite"/>
    </source>
</evidence>
<protein>
    <submittedName>
        <fullName evidence="4">Uncharacterized protein</fullName>
    </submittedName>
</protein>
<keyword evidence="3" id="KW-1133">Transmembrane helix</keyword>
<evidence type="ECO:0000313" key="4">
    <source>
        <dbReference type="EMBL" id="PHI28910.1"/>
    </source>
</evidence>
<evidence type="ECO:0000313" key="5">
    <source>
        <dbReference type="Proteomes" id="UP000224974"/>
    </source>
</evidence>
<dbReference type="OrthoDB" id="8758353at2"/>
<keyword evidence="3" id="KW-0472">Membrane</keyword>
<gene>
    <name evidence="4" type="ORF">CRN84_06085</name>
</gene>
<evidence type="ECO:0000256" key="3">
    <source>
        <dbReference type="SAM" id="Phobius"/>
    </source>
</evidence>
<evidence type="ECO:0000256" key="1">
    <source>
        <dbReference type="SAM" id="Coils"/>
    </source>
</evidence>
<proteinExistence type="predicted"/>
<keyword evidence="3" id="KW-0812">Transmembrane</keyword>
<feature type="region of interest" description="Disordered" evidence="2">
    <location>
        <begin position="440"/>
        <end position="459"/>
    </location>
</feature>
<dbReference type="AlphaFoldDB" id="A0A2C6BXR7"/>
<dbReference type="RefSeq" id="WP_029094310.1">
    <property type="nucleotide sequence ID" value="NZ_PDDX01000001.1"/>
</dbReference>
<dbReference type="STRING" id="1111728.GCA_000427805_01204"/>
<dbReference type="Proteomes" id="UP000224974">
    <property type="component" value="Unassembled WGS sequence"/>
</dbReference>
<feature type="coiled-coil region" evidence="1">
    <location>
        <begin position="132"/>
        <end position="173"/>
    </location>
</feature>
<keyword evidence="5" id="KW-1185">Reference proteome</keyword>
<dbReference type="Pfam" id="PF19911">
    <property type="entry name" value="DUF6384"/>
    <property type="match status" value="2"/>
</dbReference>